<gene>
    <name evidence="1" type="ORF">PCOR1329_LOCUS82810</name>
</gene>
<feature type="non-terminal residue" evidence="1">
    <location>
        <position position="104"/>
    </location>
</feature>
<organism evidence="1 2">
    <name type="scientific">Prorocentrum cordatum</name>
    <dbReference type="NCBI Taxonomy" id="2364126"/>
    <lineage>
        <taxon>Eukaryota</taxon>
        <taxon>Sar</taxon>
        <taxon>Alveolata</taxon>
        <taxon>Dinophyceae</taxon>
        <taxon>Prorocentrales</taxon>
        <taxon>Prorocentraceae</taxon>
        <taxon>Prorocentrum</taxon>
    </lineage>
</organism>
<dbReference type="Proteomes" id="UP001189429">
    <property type="component" value="Unassembled WGS sequence"/>
</dbReference>
<reference evidence="1" key="1">
    <citation type="submission" date="2023-10" db="EMBL/GenBank/DDBJ databases">
        <authorList>
            <person name="Chen Y."/>
            <person name="Shah S."/>
            <person name="Dougan E. K."/>
            <person name="Thang M."/>
            <person name="Chan C."/>
        </authorList>
    </citation>
    <scope>NUCLEOTIDE SEQUENCE [LARGE SCALE GENOMIC DNA]</scope>
</reference>
<comment type="caution">
    <text evidence="1">The sequence shown here is derived from an EMBL/GenBank/DDBJ whole genome shotgun (WGS) entry which is preliminary data.</text>
</comment>
<accession>A0ABN9YA12</accession>
<sequence length="104" mass="11467">MAQRGHTSPFPSDDLTKYTDLCDVFKIAPQQDITQEFSTLTTTIASAVAAAMIIEACVSSDAKDGVRLRQRMTPAKNVMRDHKVLPKHLPAGIKKAYDQAMEMT</sequence>
<evidence type="ECO:0000313" key="1">
    <source>
        <dbReference type="EMBL" id="CAK0907978.1"/>
    </source>
</evidence>
<keyword evidence="2" id="KW-1185">Reference proteome</keyword>
<protein>
    <submittedName>
        <fullName evidence="1">Uncharacterized protein</fullName>
    </submittedName>
</protein>
<proteinExistence type="predicted"/>
<evidence type="ECO:0000313" key="2">
    <source>
        <dbReference type="Proteomes" id="UP001189429"/>
    </source>
</evidence>
<dbReference type="EMBL" id="CAUYUJ010021945">
    <property type="protein sequence ID" value="CAK0907978.1"/>
    <property type="molecule type" value="Genomic_DNA"/>
</dbReference>
<name>A0ABN9YA12_9DINO</name>